<gene>
    <name evidence="2" type="ORF">DGAL_LOCUS5358</name>
</gene>
<evidence type="ECO:0000259" key="1">
    <source>
        <dbReference type="PROSITE" id="PS50213"/>
    </source>
</evidence>
<proteinExistence type="predicted"/>
<dbReference type="Pfam" id="PF16053">
    <property type="entry name" value="MRP-S34"/>
    <property type="match status" value="1"/>
</dbReference>
<protein>
    <recommendedName>
        <fullName evidence="1">FAS1 domain-containing protein</fullName>
    </recommendedName>
</protein>
<dbReference type="PANTHER" id="PTHR10900:SF120">
    <property type="entry name" value="MUCIN-5AC-RELATED"/>
    <property type="match status" value="1"/>
</dbReference>
<dbReference type="OrthoDB" id="286301at2759"/>
<reference evidence="2" key="1">
    <citation type="submission" date="2021-11" db="EMBL/GenBank/DDBJ databases">
        <authorList>
            <person name="Schell T."/>
        </authorList>
    </citation>
    <scope>NUCLEOTIDE SEQUENCE</scope>
    <source>
        <strain evidence="2">M5</strain>
    </source>
</reference>
<keyword evidence="3" id="KW-1185">Reference proteome</keyword>
<feature type="domain" description="FAS1" evidence="1">
    <location>
        <begin position="350"/>
        <end position="481"/>
    </location>
</feature>
<comment type="caution">
    <text evidence="2">The sequence shown here is derived from an EMBL/GenBank/DDBJ whole genome shotgun (WGS) entry which is preliminary data.</text>
</comment>
<dbReference type="GO" id="GO:0005739">
    <property type="term" value="C:mitochondrion"/>
    <property type="evidence" value="ECO:0007669"/>
    <property type="project" value="InterPro"/>
</dbReference>
<dbReference type="InterPro" id="IPR050904">
    <property type="entry name" value="Adhesion/Biosynth-related"/>
</dbReference>
<dbReference type="EMBL" id="CAKKLH010000094">
    <property type="protein sequence ID" value="CAH0102834.1"/>
    <property type="molecule type" value="Genomic_DNA"/>
</dbReference>
<dbReference type="GO" id="GO:0050839">
    <property type="term" value="F:cell adhesion molecule binding"/>
    <property type="evidence" value="ECO:0007669"/>
    <property type="project" value="TreeGrafter"/>
</dbReference>
<dbReference type="GO" id="GO:0031012">
    <property type="term" value="C:extracellular matrix"/>
    <property type="evidence" value="ECO:0007669"/>
    <property type="project" value="TreeGrafter"/>
</dbReference>
<dbReference type="PROSITE" id="PS50213">
    <property type="entry name" value="FAS1"/>
    <property type="match status" value="4"/>
</dbReference>
<dbReference type="GO" id="GO:0003735">
    <property type="term" value="F:structural constituent of ribosome"/>
    <property type="evidence" value="ECO:0007669"/>
    <property type="project" value="InterPro"/>
</dbReference>
<evidence type="ECO:0000313" key="3">
    <source>
        <dbReference type="Proteomes" id="UP000789390"/>
    </source>
</evidence>
<feature type="domain" description="FAS1" evidence="1">
    <location>
        <begin position="177"/>
        <end position="306"/>
    </location>
</feature>
<accession>A0A8J2RI22</accession>
<name>A0A8J2RI22_9CRUS</name>
<dbReference type="GO" id="GO:0005615">
    <property type="term" value="C:extracellular space"/>
    <property type="evidence" value="ECO:0007669"/>
    <property type="project" value="TreeGrafter"/>
</dbReference>
<feature type="domain" description="FAS1" evidence="1">
    <location>
        <begin position="486"/>
        <end position="616"/>
    </location>
</feature>
<dbReference type="InterPro" id="IPR000782">
    <property type="entry name" value="FAS1_domain"/>
</dbReference>
<dbReference type="SUPFAM" id="SSF82153">
    <property type="entry name" value="FAS1 domain"/>
    <property type="match status" value="4"/>
</dbReference>
<dbReference type="Pfam" id="PF02469">
    <property type="entry name" value="Fasciclin"/>
    <property type="match status" value="4"/>
</dbReference>
<evidence type="ECO:0000313" key="2">
    <source>
        <dbReference type="EMBL" id="CAH0102834.1"/>
    </source>
</evidence>
<dbReference type="InterPro" id="IPR036378">
    <property type="entry name" value="FAS1_dom_sf"/>
</dbReference>
<organism evidence="2 3">
    <name type="scientific">Daphnia galeata</name>
    <dbReference type="NCBI Taxonomy" id="27404"/>
    <lineage>
        <taxon>Eukaryota</taxon>
        <taxon>Metazoa</taxon>
        <taxon>Ecdysozoa</taxon>
        <taxon>Arthropoda</taxon>
        <taxon>Crustacea</taxon>
        <taxon>Branchiopoda</taxon>
        <taxon>Diplostraca</taxon>
        <taxon>Cladocera</taxon>
        <taxon>Anomopoda</taxon>
        <taxon>Daphniidae</taxon>
        <taxon>Daphnia</taxon>
    </lineage>
</organism>
<dbReference type="Proteomes" id="UP000789390">
    <property type="component" value="Unassembled WGS sequence"/>
</dbReference>
<dbReference type="PANTHER" id="PTHR10900">
    <property type="entry name" value="PERIOSTIN-RELATED"/>
    <property type="match status" value="1"/>
</dbReference>
<dbReference type="FunFam" id="2.30.180.10:FF:000087">
    <property type="match status" value="1"/>
</dbReference>
<dbReference type="Gene3D" id="2.30.180.10">
    <property type="entry name" value="FAS1 domain"/>
    <property type="match status" value="4"/>
</dbReference>
<sequence>MKCLIMRYIVASVTLLIGSSLAFSGDHQLIHARSKRQFSLGSIPTVLTNNGLTTLVDSLVKAGLTEALSGPGPITIFAPTNNAFTGVDPSTLNSILKDVNLLQKVLTYHVVASFLPSSAFNNELTLRSVAGENLRINVYKAVEPETVTVNGALKIKTLEAGNGIIHVINRVLIPEPESNIIQVLERKGNFSTLLTALTVTGLTPTIQNAGPFTLFAPNDAAFRSLPVGALDSLIGNPEELKKVLLTHVVSGTVYSRGLPSGAISVVSGAKVKAVVGFSRMTIDNAQVIEPDLFASNGVIHVINSVILRPSDQPVKAASNELVKAVANSPNKVIPSKPTEKAIVNQQLTPTIRDIPIILKENGLTTLADLVMKAGLANTLSGPGPFTFFAPTNDAFGAIDRSTFNALLQDVNLLKRVLTYHVVTSALTSASIKNELVTKSVAGESLRINVYKKGKVITINGALRLKVLEASNGIIYVIDKVLVPDNDKSIVKVLESKGKFKTFITALVVAGLKNHLDTAGPFTLFAPNDDAFKSLPAGVLDSLLNKPKELQKVLLSHVIPQTLYSRGLSNGQLHLARGGDVAVTVNSRNLKNFGEGRILVRSKFERYPEVSYVKIIRAEPLMDEDNLFGRVLVEKVFRGKSYGEFDLSKTAYKNDFKLVPKDEEEFYLSRTMKPEEVEKLKKRLPEFIQFPPLLREMISKQEKDANPLLKAVYNMSPNNTEISIEPGSVCKKKQIENPKAPHLYENLNLNL</sequence>
<feature type="domain" description="FAS1" evidence="1">
    <location>
        <begin position="39"/>
        <end position="172"/>
    </location>
</feature>
<dbReference type="FunFam" id="2.30.180.10:FF:000032">
    <property type="entry name" value="Fasciclin domain-containing protein, putative"/>
    <property type="match status" value="3"/>
</dbReference>
<dbReference type="GO" id="GO:0030198">
    <property type="term" value="P:extracellular matrix organization"/>
    <property type="evidence" value="ECO:0007669"/>
    <property type="project" value="TreeGrafter"/>
</dbReference>
<dbReference type="GO" id="GO:0007155">
    <property type="term" value="P:cell adhesion"/>
    <property type="evidence" value="ECO:0007669"/>
    <property type="project" value="TreeGrafter"/>
</dbReference>
<dbReference type="AlphaFoldDB" id="A0A8J2RI22"/>
<dbReference type="SMART" id="SM00554">
    <property type="entry name" value="FAS1"/>
    <property type="match status" value="4"/>
</dbReference>
<dbReference type="InterPro" id="IPR032053">
    <property type="entry name" value="Ribosomal_mS34"/>
</dbReference>